<evidence type="ECO:0000313" key="3">
    <source>
        <dbReference type="EMBL" id="QGH73790.1"/>
    </source>
</evidence>
<dbReference type="Gene3D" id="3.40.50.300">
    <property type="entry name" value="P-loop containing nucleotide triphosphate hydrolases"/>
    <property type="match status" value="1"/>
</dbReference>
<protein>
    <submittedName>
        <fullName evidence="3">Terminase large subunit</fullName>
    </submittedName>
</protein>
<dbReference type="InterPro" id="IPR027417">
    <property type="entry name" value="P-loop_NTPase"/>
</dbReference>
<proteinExistence type="predicted"/>
<dbReference type="NCBIfam" id="NF033889">
    <property type="entry name" value="termin_lrg_T7"/>
    <property type="match status" value="1"/>
</dbReference>
<organism evidence="3 4">
    <name type="scientific">Vibrio phage vB_VhaP_VH-5</name>
    <dbReference type="NCBI Taxonomy" id="2660694"/>
    <lineage>
        <taxon>Viruses</taxon>
        <taxon>Duplodnaviria</taxon>
        <taxon>Heunggongvirae</taxon>
        <taxon>Uroviricota</taxon>
        <taxon>Caudoviricetes</taxon>
        <taxon>Autographivirales</taxon>
        <taxon>Autoscriptoviridae</taxon>
        <taxon>Linggongvirus</taxon>
        <taxon>Linggongvirus VH5</taxon>
    </lineage>
</organism>
<evidence type="ECO:0000313" key="4">
    <source>
        <dbReference type="Proteomes" id="UP000396795"/>
    </source>
</evidence>
<dbReference type="InterPro" id="IPR054762">
    <property type="entry name" value="Gp19_RNaseH-like"/>
</dbReference>
<feature type="compositionally biased region" description="Basic residues" evidence="1">
    <location>
        <begin position="632"/>
        <end position="645"/>
    </location>
</feature>
<accession>A0A5Q2WC27</accession>
<dbReference type="Proteomes" id="UP000396795">
    <property type="component" value="Segment"/>
</dbReference>
<evidence type="ECO:0000259" key="2">
    <source>
        <dbReference type="Pfam" id="PF22530"/>
    </source>
</evidence>
<feature type="region of interest" description="Disordered" evidence="1">
    <location>
        <begin position="622"/>
        <end position="645"/>
    </location>
</feature>
<dbReference type="InterPro" id="IPR047987">
    <property type="entry name" value="Gp19-like_virus"/>
</dbReference>
<reference evidence="3 4" key="1">
    <citation type="submission" date="2019-09" db="EMBL/GenBank/DDBJ databases">
        <authorList>
            <person name="Cui H."/>
            <person name="Cong C."/>
            <person name="Xu Y."/>
            <person name="Wang L."/>
            <person name="Li X."/>
            <person name="Zhang J."/>
        </authorList>
    </citation>
    <scope>NUCLEOTIDE SEQUENCE [LARGE SCALE GENOMIC DNA]</scope>
</reference>
<sequence>MSYITEQVRRRLTMLTKECRLWNDQAHAIPELKREELSMMFGSTFKDFRAFAELGMLYLGFELSTVQADIAEFMQKGGKKRMVQAQRGQAKSSLAALYCIWLMLQDPSARILIVSGGEKQASDIAKLIIRMVNQWSLLCWLRPDVAKGDRNSVSAFDVHYHLKGLDKSASVACVGITANLQGMRADFVLCDDVETQRNSMTQTEREKLQLLIKEFAAICITGDILYLGTPQTKDSIYRLLPSRGYEVRVWCGRYPTDEELQRYGAGVTIAPMIMQKLIHNPELQTGGGIDGTRGQPTDFDGHITEEVLQEKELEYGEEGFSLQYMLDTTLSDALRTKIKLSDMIVLDVANDTVPERLHWSGELTKLYKDGTPNVKDSRMYYASGVSDKFIPFEDKVMTLDPAGAGGDELSFAAGGATNSYIYLLSAGGFIGGTTRPNIEAVIEKMLSLGIKVLDIEKNMGHGTVTALFVERVDALRNLAKQSSDEVKGMCTRLGLTHRELERRLSEIGIDEYYVTGQKERRIIDTISPVTRRHKLVVSEQAIKDDWEYCQKHAPEKRLQFSAFQQMGNITYDRNSLVHDDRADCVQRLVERLSPHLSRDEEKLQVQRDEKVIKDFLANPMGYTKDALNQMSRGRRTPRQQRRRRR</sequence>
<dbReference type="Pfam" id="PF22530">
    <property type="entry name" value="Terminase-T7_RNaseH-like"/>
    <property type="match status" value="1"/>
</dbReference>
<evidence type="ECO:0000256" key="1">
    <source>
        <dbReference type="SAM" id="MobiDB-lite"/>
    </source>
</evidence>
<name>A0A5Q2WC27_9CAUD</name>
<feature type="domain" description="Terminase large subunit ribonuclease H-like" evidence="2">
    <location>
        <begin position="399"/>
        <end position="535"/>
    </location>
</feature>
<keyword evidence="4" id="KW-1185">Reference proteome</keyword>
<dbReference type="EMBL" id="MN497414">
    <property type="protein sequence ID" value="QGH73790.1"/>
    <property type="molecule type" value="Genomic_DNA"/>
</dbReference>